<comment type="caution">
    <text evidence="2">The sequence shown here is derived from an EMBL/GenBank/DDBJ whole genome shotgun (WGS) entry which is preliminary data.</text>
</comment>
<name>A0A443Z1B7_9SPHI</name>
<feature type="chain" id="PRO_5019451628" description="DUF481 domain-containing protein" evidence="1">
    <location>
        <begin position="21"/>
        <end position="271"/>
    </location>
</feature>
<reference evidence="2 3" key="1">
    <citation type="submission" date="2018-06" db="EMBL/GenBank/DDBJ databases">
        <title>Pedobacter endophyticus sp. nov., an endophytic bacterium isolated from a leaf of Triticum aestivum.</title>
        <authorList>
            <person name="Zhang L."/>
        </authorList>
    </citation>
    <scope>NUCLEOTIDE SEQUENCE [LARGE SCALE GENOMIC DNA]</scope>
    <source>
        <strain evidence="2 3">CM134L-2</strain>
    </source>
</reference>
<dbReference type="AlphaFoldDB" id="A0A443Z1B7"/>
<evidence type="ECO:0000256" key="1">
    <source>
        <dbReference type="SAM" id="SignalP"/>
    </source>
</evidence>
<protein>
    <recommendedName>
        <fullName evidence="4">DUF481 domain-containing protein</fullName>
    </recommendedName>
</protein>
<accession>A0A443Z1B7</accession>
<dbReference type="RefSeq" id="WP_128353279.1">
    <property type="nucleotide sequence ID" value="NZ_QMHN01000001.1"/>
</dbReference>
<keyword evidence="3" id="KW-1185">Reference proteome</keyword>
<dbReference type="OrthoDB" id="792799at2"/>
<sequence length="271" mass="30832">MKRFTYFVLFLAISSLSSCTRYLFPSIVGNDVVYQPKPMVADSVSSKFNVTGGLASSDGIHDEGDVTLGYLSLTQAHTFKNFNFSYGLLGYFGKASKNYISENPKENDFVELPPFNKSTSGLGIHTSIGYHMTSNRGNTDYRIINWENAVTREFGEYLDFRNQLYGDLTYKRLVVSRNKLLWTTGLSSEIIFHHRRDKDIKHAFKLFVGFSPNLDNSFDNKIKTANYALNDSEVSRSNFQLTYFFSFKQFNLTSQADFSRLSANIGLGYSF</sequence>
<dbReference type="PROSITE" id="PS51257">
    <property type="entry name" value="PROKAR_LIPOPROTEIN"/>
    <property type="match status" value="1"/>
</dbReference>
<organism evidence="2 3">
    <name type="scientific">Pedobacter chitinilyticus</name>
    <dbReference type="NCBI Taxonomy" id="2233776"/>
    <lineage>
        <taxon>Bacteria</taxon>
        <taxon>Pseudomonadati</taxon>
        <taxon>Bacteroidota</taxon>
        <taxon>Sphingobacteriia</taxon>
        <taxon>Sphingobacteriales</taxon>
        <taxon>Sphingobacteriaceae</taxon>
        <taxon>Pedobacter</taxon>
    </lineage>
</organism>
<feature type="signal peptide" evidence="1">
    <location>
        <begin position="1"/>
        <end position="20"/>
    </location>
</feature>
<gene>
    <name evidence="2" type="ORF">DPV69_02935</name>
</gene>
<evidence type="ECO:0000313" key="3">
    <source>
        <dbReference type="Proteomes" id="UP000284120"/>
    </source>
</evidence>
<evidence type="ECO:0008006" key="4">
    <source>
        <dbReference type="Google" id="ProtNLM"/>
    </source>
</evidence>
<dbReference type="Proteomes" id="UP000284120">
    <property type="component" value="Unassembled WGS sequence"/>
</dbReference>
<dbReference type="EMBL" id="SAYW01000001">
    <property type="protein sequence ID" value="RWU10314.1"/>
    <property type="molecule type" value="Genomic_DNA"/>
</dbReference>
<keyword evidence="1" id="KW-0732">Signal</keyword>
<evidence type="ECO:0000313" key="2">
    <source>
        <dbReference type="EMBL" id="RWU10314.1"/>
    </source>
</evidence>
<proteinExistence type="predicted"/>